<organism evidence="5 6">
    <name type="scientific">Rossellomorea vietnamensis</name>
    <dbReference type="NCBI Taxonomy" id="218284"/>
    <lineage>
        <taxon>Bacteria</taxon>
        <taxon>Bacillati</taxon>
        <taxon>Bacillota</taxon>
        <taxon>Bacilli</taxon>
        <taxon>Bacillales</taxon>
        <taxon>Bacillaceae</taxon>
        <taxon>Rossellomorea</taxon>
    </lineage>
</organism>
<reference evidence="5 6" key="1">
    <citation type="submission" date="2019-06" db="EMBL/GenBank/DDBJ databases">
        <title>An operon consisting of a P-type ATPase gene and a transcriptional regular gene given the different cadmium resistance in Bacillus vietamensis 151-6 and Bacillus marisflavi 151-25.</title>
        <authorList>
            <person name="Yu X."/>
        </authorList>
    </citation>
    <scope>NUCLEOTIDE SEQUENCE [LARGE SCALE GENOMIC DNA]</scope>
    <source>
        <strain evidence="5 6">151-6</strain>
    </source>
</reference>
<dbReference type="GO" id="GO:0047936">
    <property type="term" value="F:glucose 1-dehydrogenase [NAD(P)+] activity"/>
    <property type="evidence" value="ECO:0007669"/>
    <property type="project" value="UniProtKB-EC"/>
</dbReference>
<dbReference type="InterPro" id="IPR002347">
    <property type="entry name" value="SDR_fam"/>
</dbReference>
<dbReference type="EMBL" id="CP047394">
    <property type="protein sequence ID" value="QHE63166.1"/>
    <property type="molecule type" value="Genomic_DNA"/>
</dbReference>
<dbReference type="InterPro" id="IPR036291">
    <property type="entry name" value="NAD(P)-bd_dom_sf"/>
</dbReference>
<dbReference type="PANTHER" id="PTHR43618">
    <property type="entry name" value="7-ALPHA-HYDROXYSTEROID DEHYDROGENASE"/>
    <property type="match status" value="1"/>
</dbReference>
<proteinExistence type="inferred from homology"/>
<dbReference type="KEGG" id="bvq:FHE72_20740"/>
<dbReference type="InterPro" id="IPR052178">
    <property type="entry name" value="Sec_Metab_Biosynth_SDR"/>
</dbReference>
<comment type="similarity">
    <text evidence="1 4">Belongs to the short-chain dehydrogenases/reductases (SDR) family.</text>
</comment>
<dbReference type="AlphaFoldDB" id="A0A6I6UW25"/>
<dbReference type="Proteomes" id="UP000465062">
    <property type="component" value="Chromosome"/>
</dbReference>
<dbReference type="PRINTS" id="PR00080">
    <property type="entry name" value="SDRFAMILY"/>
</dbReference>
<evidence type="ECO:0000256" key="2">
    <source>
        <dbReference type="ARBA" id="ARBA00022857"/>
    </source>
</evidence>
<evidence type="ECO:0000256" key="4">
    <source>
        <dbReference type="RuleBase" id="RU000363"/>
    </source>
</evidence>
<evidence type="ECO:0000313" key="6">
    <source>
        <dbReference type="Proteomes" id="UP000465062"/>
    </source>
</evidence>
<evidence type="ECO:0000313" key="5">
    <source>
        <dbReference type="EMBL" id="QHE63166.1"/>
    </source>
</evidence>
<dbReference type="PRINTS" id="PR00081">
    <property type="entry name" value="GDHRDH"/>
</dbReference>
<evidence type="ECO:0000256" key="1">
    <source>
        <dbReference type="ARBA" id="ARBA00006484"/>
    </source>
</evidence>
<dbReference type="Gene3D" id="3.40.50.720">
    <property type="entry name" value="NAD(P)-binding Rossmann-like Domain"/>
    <property type="match status" value="1"/>
</dbReference>
<keyword evidence="2" id="KW-0521">NADP</keyword>
<accession>A0A6I6UW25</accession>
<sequence length="265" mass="28499">MTFHFTRKEIDRMFSVKDKVAIVTGGGRGLGKEMALALGRAGAHVVICSRNQSACEEVKETLIGSGVRSLAIPCDVTQKADVIHVVETVMKEFGRIDILINNSGTSWAGPFAGIPEDKWDKVMDVNVKGAFLFSQEVSRIMVRQKAGKIINIASVTGYGGTNPILMDTVPYNTSKGAVMTLTKDLAVKLAPHNIQVNAIAPGFFPTKITKELFARQGNMIKQHIPAGRFGQGEDLNGVAIFLSSSASDYINGHILVVDGGIRAQV</sequence>
<dbReference type="Pfam" id="PF00106">
    <property type="entry name" value="adh_short"/>
    <property type="match status" value="1"/>
</dbReference>
<dbReference type="FunFam" id="3.40.50.720:FF:000084">
    <property type="entry name" value="Short-chain dehydrogenase reductase"/>
    <property type="match status" value="1"/>
</dbReference>
<dbReference type="EC" id="1.1.1.47" evidence="5"/>
<keyword evidence="3 5" id="KW-0560">Oxidoreductase</keyword>
<name>A0A6I6UW25_9BACI</name>
<gene>
    <name evidence="5" type="ORF">FHE72_20740</name>
</gene>
<dbReference type="SUPFAM" id="SSF51735">
    <property type="entry name" value="NAD(P)-binding Rossmann-fold domains"/>
    <property type="match status" value="1"/>
</dbReference>
<dbReference type="NCBIfam" id="NF005559">
    <property type="entry name" value="PRK07231.1"/>
    <property type="match status" value="1"/>
</dbReference>
<dbReference type="GO" id="GO:0008206">
    <property type="term" value="P:bile acid metabolic process"/>
    <property type="evidence" value="ECO:0007669"/>
    <property type="project" value="UniProtKB-ARBA"/>
</dbReference>
<dbReference type="PANTHER" id="PTHR43618:SF8">
    <property type="entry name" value="7ALPHA-HYDROXYSTEROID DEHYDROGENASE"/>
    <property type="match status" value="1"/>
</dbReference>
<dbReference type="NCBIfam" id="NF006070">
    <property type="entry name" value="PRK08213.1"/>
    <property type="match status" value="1"/>
</dbReference>
<protein>
    <submittedName>
        <fullName evidence="5">Glucose 1-dehydrogenase</fullName>
        <ecNumber evidence="5">1.1.1.47</ecNumber>
    </submittedName>
</protein>
<evidence type="ECO:0000256" key="3">
    <source>
        <dbReference type="ARBA" id="ARBA00023002"/>
    </source>
</evidence>